<accession>A0A6I4TQD1</accession>
<comment type="caution">
    <text evidence="2">The sequence shown here is derived from an EMBL/GenBank/DDBJ whole genome shotgun (WGS) entry which is preliminary data.</text>
</comment>
<feature type="transmembrane region" description="Helical" evidence="1">
    <location>
        <begin position="234"/>
        <end position="254"/>
    </location>
</feature>
<dbReference type="RefSeq" id="WP_161389737.1">
    <property type="nucleotide sequence ID" value="NZ_JBHSCP010000001.1"/>
</dbReference>
<sequence length="504" mass="55592">MSSHSPSRAIPGRTGDAPRFTGLRNAGRWARRTSFLVHRWLGVALALLMALWTLSGIVMMYVSFPETTREERLAGLAPLDLTACCDKAYLPGGVPITAAQVEMVAGEPMLRWQGPAGPGIASLANVALPDIGPEQAATVARDHVQRAFGLDAQPVVEQITRDQWTVYGRFRQYGPLYKASFADDRGTQLYIASGTGEVVQDTSAHERFWNWLGAVPHWLYFTALRENQPLWSNLVTYASLLGLFLTVTGIYVGIRQYGRGKRLSPYRGMALWHHWTGLIFGIVTLTWVFSGLVSMQPWGTFESEGPGQAIERLEGRPLAEADITTLFTALRARPQPGVVSAEVVMQAGQPVAILSAADGSMRRATLPDLTAAPLSAADLRARAASARPDVPLASAEMITRADAYYYGHHTDVVLPAYRAIYADEGQTRLYFDPRSGEVVSFSDSTSRLYRWLHYGLHRLDFAVLRERPLWDAVMLPLLAGVSALCLLGVWMGVRRLRIKARGKR</sequence>
<feature type="transmembrane region" description="Helical" evidence="1">
    <location>
        <begin position="275"/>
        <end position="295"/>
    </location>
</feature>
<keyword evidence="3" id="KW-1185">Reference proteome</keyword>
<organism evidence="2 3">
    <name type="scientific">Croceibacterium xixiisoli</name>
    <dbReference type="NCBI Taxonomy" id="1476466"/>
    <lineage>
        <taxon>Bacteria</taxon>
        <taxon>Pseudomonadati</taxon>
        <taxon>Pseudomonadota</taxon>
        <taxon>Alphaproteobacteria</taxon>
        <taxon>Sphingomonadales</taxon>
        <taxon>Erythrobacteraceae</taxon>
        <taxon>Croceibacterium</taxon>
    </lineage>
</organism>
<dbReference type="OrthoDB" id="9760788at2"/>
<keyword evidence="1" id="KW-0472">Membrane</keyword>
<evidence type="ECO:0000256" key="1">
    <source>
        <dbReference type="SAM" id="Phobius"/>
    </source>
</evidence>
<keyword evidence="1" id="KW-0812">Transmembrane</keyword>
<proteinExistence type="predicted"/>
<evidence type="ECO:0000313" key="3">
    <source>
        <dbReference type="Proteomes" id="UP000469430"/>
    </source>
</evidence>
<gene>
    <name evidence="2" type="ORF">GRI97_03565</name>
</gene>
<dbReference type="AlphaFoldDB" id="A0A6I4TQD1"/>
<dbReference type="Proteomes" id="UP000469430">
    <property type="component" value="Unassembled WGS sequence"/>
</dbReference>
<feature type="transmembrane region" description="Helical" evidence="1">
    <location>
        <begin position="473"/>
        <end position="493"/>
    </location>
</feature>
<dbReference type="InterPro" id="IPR005625">
    <property type="entry name" value="PepSY-ass_TM"/>
</dbReference>
<feature type="transmembrane region" description="Helical" evidence="1">
    <location>
        <begin position="40"/>
        <end position="64"/>
    </location>
</feature>
<name>A0A6I4TQD1_9SPHN</name>
<dbReference type="Pfam" id="PF03929">
    <property type="entry name" value="PepSY_TM"/>
    <property type="match status" value="1"/>
</dbReference>
<dbReference type="PANTHER" id="PTHR34219">
    <property type="entry name" value="IRON-REGULATED INNER MEMBRANE PROTEIN-RELATED"/>
    <property type="match status" value="1"/>
</dbReference>
<evidence type="ECO:0000313" key="2">
    <source>
        <dbReference type="EMBL" id="MXO98066.1"/>
    </source>
</evidence>
<protein>
    <submittedName>
        <fullName evidence="2">Peptidase</fullName>
    </submittedName>
</protein>
<keyword evidence="1" id="KW-1133">Transmembrane helix</keyword>
<dbReference type="PANTHER" id="PTHR34219:SF6">
    <property type="entry name" value="BLR3280 PROTEIN"/>
    <property type="match status" value="1"/>
</dbReference>
<reference evidence="2 3" key="1">
    <citation type="submission" date="2019-12" db="EMBL/GenBank/DDBJ databases">
        <title>Genomic-based taxomic classification of the family Erythrobacteraceae.</title>
        <authorList>
            <person name="Xu L."/>
        </authorList>
    </citation>
    <scope>NUCLEOTIDE SEQUENCE [LARGE SCALE GENOMIC DNA]</scope>
    <source>
        <strain evidence="2 3">S36</strain>
    </source>
</reference>
<dbReference type="EMBL" id="WTYJ01000001">
    <property type="protein sequence ID" value="MXO98066.1"/>
    <property type="molecule type" value="Genomic_DNA"/>
</dbReference>